<reference evidence="1" key="2">
    <citation type="submission" date="2025-03" db="EMBL/GenBank/DDBJ databases">
        <authorList>
            <consortium name="ELIXIR-Norway"/>
            <consortium name="Elixir Norway"/>
        </authorList>
    </citation>
    <scope>NUCLEOTIDE SEQUENCE</scope>
</reference>
<evidence type="ECO:0000313" key="2">
    <source>
        <dbReference type="Proteomes" id="UP001162501"/>
    </source>
</evidence>
<accession>A0AC59YXP5</accession>
<proteinExistence type="predicted"/>
<organism evidence="1 2">
    <name type="scientific">Rangifer tarandus platyrhynchus</name>
    <name type="common">Svalbard reindeer</name>
    <dbReference type="NCBI Taxonomy" id="3082113"/>
    <lineage>
        <taxon>Eukaryota</taxon>
        <taxon>Metazoa</taxon>
        <taxon>Chordata</taxon>
        <taxon>Craniata</taxon>
        <taxon>Vertebrata</taxon>
        <taxon>Euteleostomi</taxon>
        <taxon>Mammalia</taxon>
        <taxon>Eutheria</taxon>
        <taxon>Laurasiatheria</taxon>
        <taxon>Artiodactyla</taxon>
        <taxon>Ruminantia</taxon>
        <taxon>Pecora</taxon>
        <taxon>Cervidae</taxon>
        <taxon>Odocoileinae</taxon>
        <taxon>Rangifer</taxon>
    </lineage>
</organism>
<sequence length="387" mass="40314">MDETRAGVQGDSQAPPRGPAAPRPSSAAALLCSSLDRSDFGLGHDSCDSSPGGERRKGPLWSPRCPEAGASLGQHRPPVAAAPRGAGPAPALLALRSGPSSDPETVRPGAGGGAAFWVKPLQRVELFVQLPGETARSAFGDPSPGEPFHRAGRGPRPFPSESLGWLPAFPSPRDRCILKIDANICRFPFIPGAARRFLASRGRPSPQSVPRQPGPTLAGLDRETDLREVGLSLWWPPGWSLPPLFLPIEPVSTQQQAEPREQRVGPGVGGLLGVQTPKRKGLRESEEEVSALFFSSGGGGGWRGTGVEGALEQCLEGTRGDAEKPLKEEGEAWTEASGADNLSPVQPSSSQARAAAVAQAGVGRDCSTPHRQASSKSGSSGEDSPVS</sequence>
<name>A0AC59YXP5_RANTA</name>
<reference evidence="1" key="1">
    <citation type="submission" date="2023-05" db="EMBL/GenBank/DDBJ databases">
        <authorList>
            <consortium name="ELIXIR-Norway"/>
        </authorList>
    </citation>
    <scope>NUCLEOTIDE SEQUENCE</scope>
</reference>
<protein>
    <submittedName>
        <fullName evidence="1">Uncharacterized protein</fullName>
    </submittedName>
</protein>
<dbReference type="EMBL" id="OX596105">
    <property type="protein sequence ID" value="CAN0063644.1"/>
    <property type="molecule type" value="Genomic_DNA"/>
</dbReference>
<gene>
    <name evidence="1" type="ORF">MRATA1EN22A_LOCUS11478</name>
</gene>
<dbReference type="Proteomes" id="UP001162501">
    <property type="component" value="Chromosome 21"/>
</dbReference>
<evidence type="ECO:0000313" key="1">
    <source>
        <dbReference type="EMBL" id="CAN0063644.1"/>
    </source>
</evidence>